<feature type="signal peptide" evidence="9">
    <location>
        <begin position="1"/>
        <end position="31"/>
    </location>
</feature>
<feature type="domain" description="TonB-dependent receptor plug" evidence="11">
    <location>
        <begin position="136"/>
        <end position="244"/>
    </location>
</feature>
<dbReference type="Gene3D" id="2.170.130.10">
    <property type="entry name" value="TonB-dependent receptor, plug domain"/>
    <property type="match status" value="1"/>
</dbReference>
<dbReference type="Gene3D" id="2.40.170.20">
    <property type="entry name" value="TonB-dependent receptor, beta-barrel domain"/>
    <property type="match status" value="1"/>
</dbReference>
<gene>
    <name evidence="12" type="ORF">GCM10022408_00730</name>
</gene>
<dbReference type="Pfam" id="PF00593">
    <property type="entry name" value="TonB_dep_Rec_b-barrel"/>
    <property type="match status" value="1"/>
</dbReference>
<dbReference type="InterPro" id="IPR037066">
    <property type="entry name" value="Plug_dom_sf"/>
</dbReference>
<dbReference type="PROSITE" id="PS51257">
    <property type="entry name" value="PROKAR_LIPOPROTEIN"/>
    <property type="match status" value="1"/>
</dbReference>
<dbReference type="Pfam" id="PF13715">
    <property type="entry name" value="CarbopepD_reg_2"/>
    <property type="match status" value="1"/>
</dbReference>
<keyword evidence="9" id="KW-0732">Signal</keyword>
<dbReference type="Pfam" id="PF07715">
    <property type="entry name" value="Plug"/>
    <property type="match status" value="1"/>
</dbReference>
<reference evidence="13" key="1">
    <citation type="journal article" date="2019" name="Int. J. Syst. Evol. Microbiol.">
        <title>The Global Catalogue of Microorganisms (GCM) 10K type strain sequencing project: providing services to taxonomists for standard genome sequencing and annotation.</title>
        <authorList>
            <consortium name="The Broad Institute Genomics Platform"/>
            <consortium name="The Broad Institute Genome Sequencing Center for Infectious Disease"/>
            <person name="Wu L."/>
            <person name="Ma J."/>
        </authorList>
    </citation>
    <scope>NUCLEOTIDE SEQUENCE [LARGE SCALE GENOMIC DNA]</scope>
    <source>
        <strain evidence="13">JCM 17224</strain>
    </source>
</reference>
<dbReference type="PANTHER" id="PTHR30069:SF57">
    <property type="entry name" value="TONB-DEPENDENT RECEPTOR"/>
    <property type="match status" value="1"/>
</dbReference>
<dbReference type="InterPro" id="IPR000531">
    <property type="entry name" value="Beta-barrel_TonB"/>
</dbReference>
<keyword evidence="5 8" id="KW-0798">TonB box</keyword>
<keyword evidence="6 8" id="KW-0472">Membrane</keyword>
<evidence type="ECO:0000256" key="7">
    <source>
        <dbReference type="ARBA" id="ARBA00023237"/>
    </source>
</evidence>
<sequence length="828" mass="91179">MCGIKPNKPNIMRLFYLLVLFLLACGHAGLAQNTGVLSGTVRDRATQQTLPGVTVALEGSTLGTATDEQGRFRLTDIPTGSYNVRVSFVGYESLLRANVVITSGNANIVSLELVPAAQALGEVTVTASRAIRVATAETPLSVQRLSVEEIKSNPGGNFDISKVVQSLPGVGGGGTGGTAGFRNDIIIRGGAPNENVYYLDGIEVPVINHFQTQGSAGGPAGMLNVSFIEDVTLSSSAFNARYDNALSSVLQFRQREGNPDRTQGNVRLSGTEVAATLEGPLTQNTTYLASVRRSYLQLLFKIIDLPIRPDYWDAQFKVTTKLSAKTSITLLGLGALDHFEVAVPRKSTPENDYILRNTPSSDQWNYTVGASLRQLLPQGYLNVALSRTQLDNQVDFFEGGTAFRGDESRRVLLTRSGEAENKLRVDVNKSVGKWQYAYGTVGQWVEFDSRYFNRLRRAVLNPDGTVQQPGVDVTFTSDLSFARFGAFAQVTRSLLPADRLTLSAGLRADGNSFTDDGANLLRTLSPRLSASYALADKWNLNASVGRYYKIPPSTLLGFRDETGRLVNKNNRYVASTHYVTGLEYLPTPSTRFTLEGFYKQYRDYPVSVRNGISLANLGSDFVALGNEAVRSTGRGRAYGSEFFFQQKLTKNLFAVAAYTLFWSEFSGADGRYKPSAWDTRHLASLLLGRKFKRGWEMGLKYRFAGGAPYTPFDFEASRQNYLTLGQGIFDFRRLNTERLNSFQQFDFRLDKKINWPRLTLDLYLDVQNAFVLKSPAPASYTFERTPDNSDFVTTDGQPVRPDGSNAVPTLLRNDAATVLPTIGFIVEF</sequence>
<evidence type="ECO:0000256" key="9">
    <source>
        <dbReference type="SAM" id="SignalP"/>
    </source>
</evidence>
<dbReference type="Proteomes" id="UP001500567">
    <property type="component" value="Unassembled WGS sequence"/>
</dbReference>
<evidence type="ECO:0000256" key="1">
    <source>
        <dbReference type="ARBA" id="ARBA00004571"/>
    </source>
</evidence>
<evidence type="ECO:0000256" key="5">
    <source>
        <dbReference type="ARBA" id="ARBA00023077"/>
    </source>
</evidence>
<evidence type="ECO:0000313" key="13">
    <source>
        <dbReference type="Proteomes" id="UP001500567"/>
    </source>
</evidence>
<dbReference type="InterPro" id="IPR008969">
    <property type="entry name" value="CarboxyPept-like_regulatory"/>
</dbReference>
<evidence type="ECO:0000256" key="2">
    <source>
        <dbReference type="ARBA" id="ARBA00022448"/>
    </source>
</evidence>
<dbReference type="Gene3D" id="2.60.40.1120">
    <property type="entry name" value="Carboxypeptidase-like, regulatory domain"/>
    <property type="match status" value="1"/>
</dbReference>
<comment type="subcellular location">
    <subcellularLocation>
        <location evidence="1">Cell outer membrane</location>
        <topology evidence="1">Multi-pass membrane protein</topology>
    </subcellularLocation>
</comment>
<comment type="caution">
    <text evidence="12">The sequence shown here is derived from an EMBL/GenBank/DDBJ whole genome shotgun (WGS) entry which is preliminary data.</text>
</comment>
<evidence type="ECO:0000259" key="11">
    <source>
        <dbReference type="Pfam" id="PF07715"/>
    </source>
</evidence>
<organism evidence="12 13">
    <name type="scientific">Hymenobacter fastidiosus</name>
    <dbReference type="NCBI Taxonomy" id="486264"/>
    <lineage>
        <taxon>Bacteria</taxon>
        <taxon>Pseudomonadati</taxon>
        <taxon>Bacteroidota</taxon>
        <taxon>Cytophagia</taxon>
        <taxon>Cytophagales</taxon>
        <taxon>Hymenobacteraceae</taxon>
        <taxon>Hymenobacter</taxon>
    </lineage>
</organism>
<comment type="similarity">
    <text evidence="8">Belongs to the TonB-dependent receptor family.</text>
</comment>
<keyword evidence="12" id="KW-0675">Receptor</keyword>
<dbReference type="InterPro" id="IPR036942">
    <property type="entry name" value="Beta-barrel_TonB_sf"/>
</dbReference>
<dbReference type="InterPro" id="IPR012910">
    <property type="entry name" value="Plug_dom"/>
</dbReference>
<accession>A0ABP7R9P5</accession>
<evidence type="ECO:0000256" key="8">
    <source>
        <dbReference type="RuleBase" id="RU003357"/>
    </source>
</evidence>
<dbReference type="PANTHER" id="PTHR30069">
    <property type="entry name" value="TONB-DEPENDENT OUTER MEMBRANE RECEPTOR"/>
    <property type="match status" value="1"/>
</dbReference>
<evidence type="ECO:0000256" key="6">
    <source>
        <dbReference type="ARBA" id="ARBA00023136"/>
    </source>
</evidence>
<keyword evidence="4" id="KW-0812">Transmembrane</keyword>
<keyword evidence="13" id="KW-1185">Reference proteome</keyword>
<keyword evidence="7" id="KW-0998">Cell outer membrane</keyword>
<proteinExistence type="inferred from homology"/>
<keyword evidence="2" id="KW-0813">Transport</keyword>
<evidence type="ECO:0000313" key="12">
    <source>
        <dbReference type="EMBL" id="GAA3994282.1"/>
    </source>
</evidence>
<dbReference type="InterPro" id="IPR039426">
    <property type="entry name" value="TonB-dep_rcpt-like"/>
</dbReference>
<evidence type="ECO:0000256" key="3">
    <source>
        <dbReference type="ARBA" id="ARBA00022452"/>
    </source>
</evidence>
<feature type="domain" description="TonB-dependent receptor-like beta-barrel" evidence="10">
    <location>
        <begin position="346"/>
        <end position="768"/>
    </location>
</feature>
<evidence type="ECO:0000256" key="4">
    <source>
        <dbReference type="ARBA" id="ARBA00022692"/>
    </source>
</evidence>
<keyword evidence="3" id="KW-1134">Transmembrane beta strand</keyword>
<dbReference type="SUPFAM" id="SSF56935">
    <property type="entry name" value="Porins"/>
    <property type="match status" value="1"/>
</dbReference>
<name>A0ABP7R9P5_9BACT</name>
<protein>
    <submittedName>
        <fullName evidence="12">TonB-dependent receptor</fullName>
    </submittedName>
</protein>
<feature type="chain" id="PRO_5046106618" evidence="9">
    <location>
        <begin position="32"/>
        <end position="828"/>
    </location>
</feature>
<dbReference type="EMBL" id="BAABDJ010000001">
    <property type="protein sequence ID" value="GAA3994282.1"/>
    <property type="molecule type" value="Genomic_DNA"/>
</dbReference>
<dbReference type="SUPFAM" id="SSF49464">
    <property type="entry name" value="Carboxypeptidase regulatory domain-like"/>
    <property type="match status" value="1"/>
</dbReference>
<evidence type="ECO:0000259" key="10">
    <source>
        <dbReference type="Pfam" id="PF00593"/>
    </source>
</evidence>